<evidence type="ECO:0008006" key="3">
    <source>
        <dbReference type="Google" id="ProtNLM"/>
    </source>
</evidence>
<gene>
    <name evidence="1" type="ORF">QQA45_04655</name>
</gene>
<dbReference type="Proteomes" id="UP001225134">
    <property type="component" value="Unassembled WGS sequence"/>
</dbReference>
<reference evidence="1 2" key="1">
    <citation type="submission" date="2023-06" db="EMBL/GenBank/DDBJ databases">
        <title>Antibody response to the Sneathia vaginalis cytopathogenic toxin A during pregnancy.</title>
        <authorList>
            <person name="Mccoy Z.T."/>
            <person name="Serrano M.G."/>
            <person name="Spaine K."/>
            <person name="Edwards D.J."/>
            <person name="Buck G.A."/>
            <person name="Jefferson K."/>
        </authorList>
    </citation>
    <scope>NUCLEOTIDE SEQUENCE [LARGE SCALE GENOMIC DNA]</scope>
    <source>
        <strain evidence="1 2">CCUG 42621</strain>
    </source>
</reference>
<name>A0ABT7HJU7_9FUSO</name>
<dbReference type="RefSeq" id="WP_285153055.1">
    <property type="nucleotide sequence ID" value="NZ_JASSPP010000007.1"/>
</dbReference>
<organism evidence="1 2">
    <name type="scientific">Sneathia sanguinegens</name>
    <dbReference type="NCBI Taxonomy" id="40543"/>
    <lineage>
        <taxon>Bacteria</taxon>
        <taxon>Fusobacteriati</taxon>
        <taxon>Fusobacteriota</taxon>
        <taxon>Fusobacteriia</taxon>
        <taxon>Fusobacteriales</taxon>
        <taxon>Leptotrichiaceae</taxon>
        <taxon>Sneathia</taxon>
    </lineage>
</organism>
<protein>
    <recommendedName>
        <fullName evidence="3">HEPN domain-containing protein</fullName>
    </recommendedName>
</protein>
<accession>A0ABT7HJU7</accession>
<evidence type="ECO:0000313" key="2">
    <source>
        <dbReference type="Proteomes" id="UP001225134"/>
    </source>
</evidence>
<comment type="caution">
    <text evidence="1">The sequence shown here is derived from an EMBL/GenBank/DDBJ whole genome shotgun (WGS) entry which is preliminary data.</text>
</comment>
<proteinExistence type="predicted"/>
<keyword evidence="2" id="KW-1185">Reference proteome</keyword>
<sequence length="83" mass="9662">MTYEEFNKEIKKLGLVCDYSYFFVSVYYSTHISYQLAYMSLEMANRITTTSEISRLPENVGKKVLTLCYKLARTPLDERGTVV</sequence>
<dbReference type="EMBL" id="JASSPP010000007">
    <property type="protein sequence ID" value="MDK9580805.1"/>
    <property type="molecule type" value="Genomic_DNA"/>
</dbReference>
<evidence type="ECO:0000313" key="1">
    <source>
        <dbReference type="EMBL" id="MDK9580805.1"/>
    </source>
</evidence>